<dbReference type="Proteomes" id="UP000324800">
    <property type="component" value="Unassembled WGS sequence"/>
</dbReference>
<accession>A0A5J4WKD4</accession>
<sequence length="107" mass="11898">MAMDKLEPSVQSNPIYIGETIGQKYIVERMIAAKKSSTVFIAHAKHDTRKERVALKVAPIENGQTDLDNDITVLKSIEGILRQDNWIWIAQAIQISCYGITGAISQV</sequence>
<name>A0A5J4WKD4_9EUKA</name>
<evidence type="ECO:0000313" key="2">
    <source>
        <dbReference type="Proteomes" id="UP000324800"/>
    </source>
</evidence>
<evidence type="ECO:0000313" key="1">
    <source>
        <dbReference type="EMBL" id="KAA6395400.1"/>
    </source>
</evidence>
<dbReference type="OrthoDB" id="5979581at2759"/>
<dbReference type="EMBL" id="SNRW01001695">
    <property type="protein sequence ID" value="KAA6395400.1"/>
    <property type="molecule type" value="Genomic_DNA"/>
</dbReference>
<protein>
    <recommendedName>
        <fullName evidence="3">Protein kinase domain-containing protein</fullName>
    </recommendedName>
</protein>
<dbReference type="AlphaFoldDB" id="A0A5J4WKD4"/>
<organism evidence="1 2">
    <name type="scientific">Streblomastix strix</name>
    <dbReference type="NCBI Taxonomy" id="222440"/>
    <lineage>
        <taxon>Eukaryota</taxon>
        <taxon>Metamonada</taxon>
        <taxon>Preaxostyla</taxon>
        <taxon>Oxymonadida</taxon>
        <taxon>Streblomastigidae</taxon>
        <taxon>Streblomastix</taxon>
    </lineage>
</organism>
<evidence type="ECO:0008006" key="3">
    <source>
        <dbReference type="Google" id="ProtNLM"/>
    </source>
</evidence>
<gene>
    <name evidence="1" type="ORF">EZS28_009078</name>
</gene>
<proteinExistence type="predicted"/>
<comment type="caution">
    <text evidence="1">The sequence shown here is derived from an EMBL/GenBank/DDBJ whole genome shotgun (WGS) entry which is preliminary data.</text>
</comment>
<reference evidence="1 2" key="1">
    <citation type="submission" date="2019-03" db="EMBL/GenBank/DDBJ databases">
        <title>Single cell metagenomics reveals metabolic interactions within the superorganism composed of flagellate Streblomastix strix and complex community of Bacteroidetes bacteria on its surface.</title>
        <authorList>
            <person name="Treitli S.C."/>
            <person name="Kolisko M."/>
            <person name="Husnik F."/>
            <person name="Keeling P."/>
            <person name="Hampl V."/>
        </authorList>
    </citation>
    <scope>NUCLEOTIDE SEQUENCE [LARGE SCALE GENOMIC DNA]</scope>
    <source>
        <strain evidence="1">ST1C</strain>
    </source>
</reference>